<dbReference type="Pfam" id="PF04321">
    <property type="entry name" value="RmlD_sub_bind"/>
    <property type="match status" value="1"/>
</dbReference>
<name>A0A087S8U7_9ARCH</name>
<evidence type="ECO:0000259" key="1">
    <source>
        <dbReference type="Pfam" id="PF04321"/>
    </source>
</evidence>
<dbReference type="AlphaFoldDB" id="A0A087S8U7"/>
<dbReference type="Gene3D" id="3.90.25.10">
    <property type="entry name" value="UDP-galactose 4-epimerase, domain 1"/>
    <property type="match status" value="1"/>
</dbReference>
<dbReference type="Proteomes" id="UP000029384">
    <property type="component" value="Unassembled WGS sequence"/>
</dbReference>
<dbReference type="SUPFAM" id="SSF51735">
    <property type="entry name" value="NAD(P)-binding Rossmann-fold domains"/>
    <property type="match status" value="1"/>
</dbReference>
<sequence>MKKKILIFGGSGLVGSVFIESSKDLFEIISIYNTNSHQIHNVISKKIDFLNERQKISSIIENQKPDVIINTVAYPSVDFCEFNHNLTDQLHVDVVKDIVSTASRINCKVIFLSTDAVFDGKINKKYTEEDVPEPVNYYGLSKLKAEQLVLENPHNVVLRTAVIYGWHEKSRFTNWILGYLKENKKVDPFIDQFNTPTLVDDLVKSMIKIIELDVSGLFHATGKTCINRFDFAKKLAISFGYDEKLVIPVTSKQKKQDAPRPKSTCLDSSKLENLINFQFMDIDHGISFILDKSRDV</sequence>
<evidence type="ECO:0000313" key="3">
    <source>
        <dbReference type="Proteomes" id="UP000029384"/>
    </source>
</evidence>
<comment type="caution">
    <text evidence="2">The sequence shown here is derived from an EMBL/GenBank/DDBJ whole genome shotgun (WGS) entry which is preliminary data.</text>
</comment>
<keyword evidence="2" id="KW-0560">Oxidoreductase</keyword>
<dbReference type="InterPro" id="IPR036291">
    <property type="entry name" value="NAD(P)-bd_dom_sf"/>
</dbReference>
<reference evidence="2 3" key="1">
    <citation type="submission" date="2014-06" db="EMBL/GenBank/DDBJ databases">
        <authorList>
            <person name="Ngugi D.K."/>
            <person name="Blom J."/>
            <person name="Alam I."/>
            <person name="Rashid M."/>
            <person name="Baalawi W."/>
            <person name="Zhang G."/>
            <person name="Hikmawan T."/>
            <person name="Guan Y."/>
            <person name="Antunes A."/>
            <person name="Siam R."/>
            <person name="El-Dorry H."/>
            <person name="Bajic V."/>
            <person name="Stingl U."/>
        </authorList>
    </citation>
    <scope>NUCLEOTIDE SEQUENCE [LARGE SCALE GENOMIC DNA]</scope>
    <source>
        <strain evidence="2">SCGC AAA799-B03</strain>
    </source>
</reference>
<dbReference type="GO" id="GO:0008831">
    <property type="term" value="F:dTDP-4-dehydrorhamnose reductase activity"/>
    <property type="evidence" value="ECO:0007669"/>
    <property type="project" value="UniProtKB-EC"/>
</dbReference>
<keyword evidence="3" id="KW-1185">Reference proteome</keyword>
<dbReference type="EC" id="1.1.1.133" evidence="2"/>
<dbReference type="PANTHER" id="PTHR43242:SF1">
    <property type="entry name" value="NAD(P)-BINDING ROSSMANN-FOLD SUPERFAMILY PROTEIN"/>
    <property type="match status" value="1"/>
</dbReference>
<dbReference type="PANTHER" id="PTHR43242">
    <property type="entry name" value="NAD(P)-BINDING ROSSMANN-FOLD SUPERFAMILY PROTEIN"/>
    <property type="match status" value="1"/>
</dbReference>
<proteinExistence type="predicted"/>
<accession>A0A087S8U7</accession>
<evidence type="ECO:0000313" key="2">
    <source>
        <dbReference type="EMBL" id="KFM22151.1"/>
    </source>
</evidence>
<dbReference type="CDD" id="cd05254">
    <property type="entry name" value="dTDP_HR_like_SDR_e"/>
    <property type="match status" value="1"/>
</dbReference>
<dbReference type="InterPro" id="IPR029903">
    <property type="entry name" value="RmlD-like-bd"/>
</dbReference>
<gene>
    <name evidence="2" type="primary">spsK</name>
    <name evidence="2" type="ORF">AAA799B03_00173</name>
</gene>
<organism evidence="2 3">
    <name type="scientific">Marine Group I thaumarchaeote SCGC AAA799-B03</name>
    <dbReference type="NCBI Taxonomy" id="1502289"/>
    <lineage>
        <taxon>Archaea</taxon>
        <taxon>Nitrososphaerota</taxon>
        <taxon>Marine Group I</taxon>
    </lineage>
</organism>
<dbReference type="EMBL" id="JOTA01000003">
    <property type="protein sequence ID" value="KFM22151.1"/>
    <property type="molecule type" value="Genomic_DNA"/>
</dbReference>
<feature type="domain" description="RmlD-like substrate binding" evidence="1">
    <location>
        <begin position="4"/>
        <end position="291"/>
    </location>
</feature>
<protein>
    <submittedName>
        <fullName evidence="2">Spore coat polysaccharide biosynthesis protein SpsK</fullName>
        <ecNumber evidence="2">1.1.1.133</ecNumber>
    </submittedName>
</protein>
<dbReference type="Gene3D" id="3.40.50.720">
    <property type="entry name" value="NAD(P)-binding Rossmann-like Domain"/>
    <property type="match status" value="1"/>
</dbReference>